<gene>
    <name evidence="2" type="ORF">D4765_15910</name>
</gene>
<evidence type="ECO:0000313" key="3">
    <source>
        <dbReference type="Proteomes" id="UP000306192"/>
    </source>
</evidence>
<feature type="region of interest" description="Disordered" evidence="1">
    <location>
        <begin position="1"/>
        <end position="26"/>
    </location>
</feature>
<evidence type="ECO:0000313" key="2">
    <source>
        <dbReference type="EMBL" id="TIH32263.1"/>
    </source>
</evidence>
<dbReference type="InterPro" id="IPR013824">
    <property type="entry name" value="Topo_IA_cen_sub1"/>
</dbReference>
<feature type="region of interest" description="Disordered" evidence="1">
    <location>
        <begin position="388"/>
        <end position="409"/>
    </location>
</feature>
<dbReference type="Gene3D" id="1.10.460.10">
    <property type="entry name" value="Topoisomerase I, domain 2"/>
    <property type="match status" value="1"/>
</dbReference>
<dbReference type="Proteomes" id="UP000306192">
    <property type="component" value="Unassembled WGS sequence"/>
</dbReference>
<feature type="compositionally biased region" description="Basic residues" evidence="1">
    <location>
        <begin position="1"/>
        <end position="13"/>
    </location>
</feature>
<name>A0A4T2BKV6_9MICO</name>
<feature type="region of interest" description="Disordered" evidence="1">
    <location>
        <begin position="73"/>
        <end position="103"/>
    </location>
</feature>
<dbReference type="SUPFAM" id="SSF56712">
    <property type="entry name" value="Prokaryotic type I DNA topoisomerase"/>
    <property type="match status" value="1"/>
</dbReference>
<organism evidence="2 3">
    <name type="scientific">Subtercola vilae</name>
    <dbReference type="NCBI Taxonomy" id="2056433"/>
    <lineage>
        <taxon>Bacteria</taxon>
        <taxon>Bacillati</taxon>
        <taxon>Actinomycetota</taxon>
        <taxon>Actinomycetes</taxon>
        <taxon>Micrococcales</taxon>
        <taxon>Microbacteriaceae</taxon>
        <taxon>Subtercola</taxon>
    </lineage>
</organism>
<accession>A0A4T2BKV6</accession>
<dbReference type="InterPro" id="IPR023405">
    <property type="entry name" value="Topo_IA_core_domain"/>
</dbReference>
<evidence type="ECO:0000256" key="1">
    <source>
        <dbReference type="SAM" id="MobiDB-lite"/>
    </source>
</evidence>
<comment type="caution">
    <text evidence="2">The sequence shown here is derived from an EMBL/GenBank/DDBJ whole genome shotgun (WGS) entry which is preliminary data.</text>
</comment>
<proteinExistence type="predicted"/>
<dbReference type="EMBL" id="QYRT01000041">
    <property type="protein sequence ID" value="TIH32263.1"/>
    <property type="molecule type" value="Genomic_DNA"/>
</dbReference>
<reference evidence="2 3" key="1">
    <citation type="journal article" date="2019" name="Microorganisms">
        <title>Systematic Affiliation and Genome Analysis of Subtercola vilae DB165(T) with Particular Emphasis on Cold Adaptation of an Isolate from a High-Altitude Cold Volcano Lake.</title>
        <authorList>
            <person name="Villalobos A.S."/>
            <person name="Wiese J."/>
            <person name="Imhoff J.F."/>
            <person name="Dorador C."/>
            <person name="Keller A."/>
            <person name="Hentschel U."/>
        </authorList>
    </citation>
    <scope>NUCLEOTIDE SEQUENCE [LARGE SCALE GENOMIC DNA]</scope>
    <source>
        <strain evidence="2 3">DB165</strain>
    </source>
</reference>
<feature type="compositionally biased region" description="Basic residues" evidence="1">
    <location>
        <begin position="395"/>
        <end position="409"/>
    </location>
</feature>
<sequence length="409" mass="45111">MPRKQSIRRRDRSRHSDHDQTPPLGLVTAPLPAPLFAEDYVYESQHGHVHAAPAFVGRAAVPKTIGWKQVFIENPDDTDTDTDDNAAGDGAANTSGLGTHASPFVFEGKNKKPEHPSMTWLMKQLEKRDVGTGATRTSTYAEVTKEPSDANKYPLMKDQRGKVTLTNFGEMSYRLLPGTRIGDLGATEHIYQEMQAVADGTRTVEEVIAVVASWVIEDIAQMKTNAALMRDALGLTTAEPKEHAEGHWVPAGNRPVRFSRVWSGHRFTDQECAALLAGQEITITAVSEKKVQARAADPTFTVRGTLAEKTFDGRKMIGFDPVFGNTDTAGNPTPPDSWCGHVFTQAEKKVLSTGGEVTATDFISQKRTRFTAAVHFGQDGDRWKIIPTFTPRPKTQNKPRRSQPTKRHK</sequence>
<feature type="compositionally biased region" description="Acidic residues" evidence="1">
    <location>
        <begin position="74"/>
        <end position="86"/>
    </location>
</feature>
<dbReference type="AlphaFoldDB" id="A0A4T2BKV6"/>
<keyword evidence="3" id="KW-1185">Reference proteome</keyword>
<protein>
    <submittedName>
        <fullName evidence="2">Uncharacterized protein</fullName>
    </submittedName>
</protein>